<evidence type="ECO:0000313" key="1">
    <source>
        <dbReference type="EMBL" id="MFC6753618.1"/>
    </source>
</evidence>
<dbReference type="EMBL" id="JBHSWW010000119">
    <property type="protein sequence ID" value="MFC6753618.1"/>
    <property type="molecule type" value="Genomic_DNA"/>
</dbReference>
<evidence type="ECO:0000313" key="2">
    <source>
        <dbReference type="Proteomes" id="UP001596442"/>
    </source>
</evidence>
<sequence>MSTTGSELISVFESETDTITDAVSSGRVTLEDLDVFVRSAERGEVDASDGLDAVVRILRSLLSGDAPSWEEKEPAGS</sequence>
<gene>
    <name evidence="1" type="ORF">ACFQEU_09095</name>
</gene>
<organism evidence="1 2">
    <name type="scientific">Halorubrum tibetense</name>
    <dbReference type="NCBI Taxonomy" id="175631"/>
    <lineage>
        <taxon>Archaea</taxon>
        <taxon>Methanobacteriati</taxon>
        <taxon>Methanobacteriota</taxon>
        <taxon>Stenosarchaea group</taxon>
        <taxon>Halobacteria</taxon>
        <taxon>Halobacteriales</taxon>
        <taxon>Haloferacaceae</taxon>
        <taxon>Halorubrum</taxon>
    </lineage>
</organism>
<comment type="caution">
    <text evidence="1">The sequence shown here is derived from an EMBL/GenBank/DDBJ whole genome shotgun (WGS) entry which is preliminary data.</text>
</comment>
<dbReference type="Proteomes" id="UP001596442">
    <property type="component" value="Unassembled WGS sequence"/>
</dbReference>
<reference evidence="1 2" key="1">
    <citation type="journal article" date="2019" name="Int. J. Syst. Evol. Microbiol.">
        <title>The Global Catalogue of Microorganisms (GCM) 10K type strain sequencing project: providing services to taxonomists for standard genome sequencing and annotation.</title>
        <authorList>
            <consortium name="The Broad Institute Genomics Platform"/>
            <consortium name="The Broad Institute Genome Sequencing Center for Infectious Disease"/>
            <person name="Wu L."/>
            <person name="Ma J."/>
        </authorList>
    </citation>
    <scope>NUCLEOTIDE SEQUENCE [LARGE SCALE GENOMIC DNA]</scope>
    <source>
        <strain evidence="1 2">CGMCC 1.3239</strain>
    </source>
</reference>
<protein>
    <submittedName>
        <fullName evidence="1">Uncharacterized protein</fullName>
    </submittedName>
</protein>
<dbReference type="AlphaFoldDB" id="A0ABD5SE74"/>
<proteinExistence type="predicted"/>
<keyword evidence="2" id="KW-1185">Reference proteome</keyword>
<accession>A0ABD5SE74</accession>
<dbReference type="RefSeq" id="WP_379781393.1">
    <property type="nucleotide sequence ID" value="NZ_JBHSWW010000119.1"/>
</dbReference>
<name>A0ABD5SE74_9EURY</name>